<accession>A0ACA9QJD6</accession>
<organism evidence="1 2">
    <name type="scientific">Racocetra persica</name>
    <dbReference type="NCBI Taxonomy" id="160502"/>
    <lineage>
        <taxon>Eukaryota</taxon>
        <taxon>Fungi</taxon>
        <taxon>Fungi incertae sedis</taxon>
        <taxon>Mucoromycota</taxon>
        <taxon>Glomeromycotina</taxon>
        <taxon>Glomeromycetes</taxon>
        <taxon>Diversisporales</taxon>
        <taxon>Gigasporaceae</taxon>
        <taxon>Racocetra</taxon>
    </lineage>
</organism>
<feature type="non-terminal residue" evidence="1">
    <location>
        <position position="1"/>
    </location>
</feature>
<comment type="caution">
    <text evidence="1">The sequence shown here is derived from an EMBL/GenBank/DDBJ whole genome shotgun (WGS) entry which is preliminary data.</text>
</comment>
<evidence type="ECO:0000313" key="1">
    <source>
        <dbReference type="EMBL" id="CAG8753502.1"/>
    </source>
</evidence>
<protein>
    <submittedName>
        <fullName evidence="1">18302_t:CDS:1</fullName>
    </submittedName>
</protein>
<sequence length="65" mass="7681">KVKNARNAIYRQNGPSFGMIDLKLSPQDNEGRTWICCKADYEKLIRHEPGTFQVQEYEVFQYLKN</sequence>
<dbReference type="Proteomes" id="UP000789920">
    <property type="component" value="Unassembled WGS sequence"/>
</dbReference>
<dbReference type="EMBL" id="CAJVQC010033254">
    <property type="protein sequence ID" value="CAG8753502.1"/>
    <property type="molecule type" value="Genomic_DNA"/>
</dbReference>
<name>A0ACA9QJD6_9GLOM</name>
<keyword evidence="2" id="KW-1185">Reference proteome</keyword>
<proteinExistence type="predicted"/>
<evidence type="ECO:0000313" key="2">
    <source>
        <dbReference type="Proteomes" id="UP000789920"/>
    </source>
</evidence>
<reference evidence="1" key="1">
    <citation type="submission" date="2021-06" db="EMBL/GenBank/DDBJ databases">
        <authorList>
            <person name="Kallberg Y."/>
            <person name="Tangrot J."/>
            <person name="Rosling A."/>
        </authorList>
    </citation>
    <scope>NUCLEOTIDE SEQUENCE</scope>
    <source>
        <strain evidence="1">MA461A</strain>
    </source>
</reference>
<gene>
    <name evidence="1" type="ORF">RPERSI_LOCUS14441</name>
</gene>